<dbReference type="Gene3D" id="2.120.10.30">
    <property type="entry name" value="TolB, C-terminal domain"/>
    <property type="match status" value="1"/>
</dbReference>
<dbReference type="Pfam" id="PF22807">
    <property type="entry name" value="TrAA12"/>
    <property type="match status" value="1"/>
</dbReference>
<dbReference type="AlphaFoldDB" id="A0A6B2L4Y3"/>
<accession>A0A6B2L4Y3</accession>
<dbReference type="SUPFAM" id="SSF50952">
    <property type="entry name" value="Soluble quinoprotein glucose dehydrogenase"/>
    <property type="match status" value="1"/>
</dbReference>
<dbReference type="PANTHER" id="PTHR19328">
    <property type="entry name" value="HEDGEHOG-INTERACTING PROTEIN"/>
    <property type="match status" value="1"/>
</dbReference>
<evidence type="ECO:0000259" key="1">
    <source>
        <dbReference type="Pfam" id="PF22807"/>
    </source>
</evidence>
<sequence length="409" mass="44595">MCYEKSNSGSCAVLNTTCSLTCPNALPNAWVPAGYCASSWLSGLSSPRALAVASNGDLLVLESGSSQIRAVWMDANDKVQSAVLARIAGLTHGIAISAPYVYASSMTTVYRWKYTPGMRSDLGQPEIVISYMPINGHIARTLIFDAQGLLYVSTGSGTNVDLNSNRSRIMRFDLSKLPPDGTGIKWVNGELFADGLRNTVGLDFDAKGRLWGVVNGMDNLNRQDMGGDIHQNNPAETVYVFEQPGKFYGYPYCWIEYSLPSPPGKGPGTPWAYPYFMNDGVHTDAWCSNTNNVQRPAWPLAAHQAPLGIHFFYGTDLPNFAPGGAFIALHGSWDRQPTQGYKVLYLQMEGGVPTKEVEVLHHDGDIANWPNNVRPVNVIVNQCGYANKASCLYISSDSSNEIIKLSYNA</sequence>
<protein>
    <recommendedName>
        <fullName evidence="1">Pyrroloquinoline quinone-dependent pyranose dehydrogenase beta-propeller domain-containing protein</fullName>
    </recommendedName>
</protein>
<organism evidence="2">
    <name type="scientific">Arcella intermedia</name>
    <dbReference type="NCBI Taxonomy" id="1963864"/>
    <lineage>
        <taxon>Eukaryota</taxon>
        <taxon>Amoebozoa</taxon>
        <taxon>Tubulinea</taxon>
        <taxon>Elardia</taxon>
        <taxon>Arcellinida</taxon>
        <taxon>Sphaerothecina</taxon>
        <taxon>Arcellidae</taxon>
        <taxon>Arcella</taxon>
    </lineage>
</organism>
<dbReference type="InterPro" id="IPR011042">
    <property type="entry name" value="6-blade_b-propeller_TolB-like"/>
</dbReference>
<proteinExistence type="predicted"/>
<name>A0A6B2L4Y3_9EUKA</name>
<dbReference type="PANTHER" id="PTHR19328:SF53">
    <property type="entry name" value="MEMBRANE PROTEIN"/>
    <property type="match status" value="1"/>
</dbReference>
<feature type="domain" description="Pyrroloquinoline quinone-dependent pyranose dehydrogenase beta-propeller" evidence="1">
    <location>
        <begin position="31"/>
        <end position="406"/>
    </location>
</feature>
<evidence type="ECO:0000313" key="2">
    <source>
        <dbReference type="EMBL" id="NDV32103.1"/>
    </source>
</evidence>
<reference evidence="2" key="1">
    <citation type="journal article" date="2020" name="J. Eukaryot. Microbiol.">
        <title>De novo Sequencing, Assembly and Annotation of the Transcriptome for the Free-Living Testate Amoeba Arcella intermedia.</title>
        <authorList>
            <person name="Ribeiro G.M."/>
            <person name="Porfirio-Sousa A.L."/>
            <person name="Maurer-Alcala X.X."/>
            <person name="Katz L.A."/>
            <person name="Lahr D.J.G."/>
        </authorList>
    </citation>
    <scope>NUCLEOTIDE SEQUENCE</scope>
</reference>
<dbReference type="EMBL" id="GIBP01003134">
    <property type="protein sequence ID" value="NDV32103.1"/>
    <property type="molecule type" value="Transcribed_RNA"/>
</dbReference>
<dbReference type="InterPro" id="IPR054539">
    <property type="entry name" value="Beta-prop_PDH"/>
</dbReference>
<dbReference type="InterPro" id="IPR011041">
    <property type="entry name" value="Quinoprot_gluc/sorb_DH_b-prop"/>
</dbReference>